<protein>
    <submittedName>
        <fullName evidence="2">Uncharacterized protein</fullName>
    </submittedName>
</protein>
<dbReference type="AlphaFoldDB" id="A0AAJ1S8L2"/>
<sequence length="1100" mass="117533">MTAGAADIGRHVLVLTAAGSFTVEGRRLTDPVDTAGKLGKLILWSVKRGGLQAIPGCGDQTGAARVWVTGAAVDLLVGAPGDRAGDPATHLGQRLAPLVDDGWELRGGTGPAVVLAHGRGPERVVVEVLAEQQPWLAAGDAAVADDAAELGRRLRCWYAALGVLPGHGGAASGALLADHVMAARTGRRGVVVSTPGLLPAWVSPELRIQPAWSATTDQTEYELRRCDELVRLTQQSPALASAGMLTFGHGQTQALESAAALAAARAQKRPFGLWLVDLPAADELDLPATLPLPHPRMAANQRSQAWVTTEDLDGLAKDVRDGGAGLSVEQLEISEAIVWPQKARILEAWATRLRNARESFADDAPLLELVDAAANDYLAALADPDAWADEDSRHHFQPAWAATIAAHIRQRARRAAMRISREHRTWPLYVDGTSMVYGPSAPLESSAPVDLSDSHTRLGRLVVTSRAELTEKTILGMLLAESTAEVYAVLSAALGPSAVGVDQLQDAAVQSPPPRDTPGRQDADDAEPTLVAPEVAGSGAEEVAKSAPDDAEDRDAAAGAPGRRRRGPVGARAKLGGSPAAVLDAGGLWMADGSKHNLPEPITHVGHVAELAYAHRLGYLLTAKYAEPGQIWITEQACRGFGIDVDLVLEKKPKDRDAALRYCTQDIPFVTQAVADGWKLGGGGDGASARLGIWTRIYPSDQQRKGVWVVLIPGMASSGDSPQEVINVPILIDGQGDEGIAVSAPSTVARRLKLLADAQRFPLKINPGVTAIDLMVQSRPQGTTIEEWRNGPLAPSTFDVPFTINDVERDFNWTRTPTAEELQCRFVHAYDRGGSYPAAIAGLELPIGEPVHHPDGSVFEDPARLAQLVRAPGLVTIVVPEPEDWRVPFLLNPAGLQFTSPKPTTTARLERALKLGYRPTIVEAYSWPNHGRVLKGFYERVRDASVVLDSDDPDAQAARNQSKVIRNVGIGLMGSESNLKGKTGYDPMKRLSIIGKASANIAYRLDQIGQATGRWPVAVEKDTVLYLSDDPDPQRAWPGEAKTWGRGFGQYKHEGSALLSDQVEFLDGRQYKGKPALLDPDEWADMLGSLASPADVKRGS</sequence>
<dbReference type="Proteomes" id="UP001229081">
    <property type="component" value="Unassembled WGS sequence"/>
</dbReference>
<reference evidence="2" key="1">
    <citation type="submission" date="2023-06" db="EMBL/GenBank/DDBJ databases">
        <title>Identification of two novel mycobacterium reveal diversities and complexities of Mycobacterium gordonae clade.</title>
        <authorList>
            <person name="Matsumoto Y."/>
            <person name="Nakamura S."/>
            <person name="Motooka D."/>
            <person name="Fukushima K."/>
        </authorList>
    </citation>
    <scope>NUCLEOTIDE SEQUENCE</scope>
    <source>
        <strain evidence="2">TY812</strain>
    </source>
</reference>
<organism evidence="2 3">
    <name type="scientific">Mycobacterium paragordonae</name>
    <dbReference type="NCBI Taxonomy" id="1389713"/>
    <lineage>
        <taxon>Bacteria</taxon>
        <taxon>Bacillati</taxon>
        <taxon>Actinomycetota</taxon>
        <taxon>Actinomycetes</taxon>
        <taxon>Mycobacteriales</taxon>
        <taxon>Mycobacteriaceae</taxon>
        <taxon>Mycobacterium</taxon>
    </lineage>
</organism>
<feature type="region of interest" description="Disordered" evidence="1">
    <location>
        <begin position="532"/>
        <end position="577"/>
    </location>
</feature>
<name>A0AAJ1S8L2_9MYCO</name>
<proteinExistence type="predicted"/>
<comment type="caution">
    <text evidence="2">The sequence shown here is derived from an EMBL/GenBank/DDBJ whole genome shotgun (WGS) entry which is preliminary data.</text>
</comment>
<accession>A0AAJ1S8L2</accession>
<dbReference type="RefSeq" id="WP_205879615.1">
    <property type="nucleotide sequence ID" value="NZ_JAUFSA010000004.1"/>
</dbReference>
<dbReference type="EMBL" id="JAUFSA010000004">
    <property type="protein sequence ID" value="MDP7739215.1"/>
    <property type="molecule type" value="Genomic_DNA"/>
</dbReference>
<evidence type="ECO:0000313" key="3">
    <source>
        <dbReference type="Proteomes" id="UP001229081"/>
    </source>
</evidence>
<evidence type="ECO:0000256" key="1">
    <source>
        <dbReference type="SAM" id="MobiDB-lite"/>
    </source>
</evidence>
<evidence type="ECO:0000313" key="2">
    <source>
        <dbReference type="EMBL" id="MDP7739215.1"/>
    </source>
</evidence>
<gene>
    <name evidence="2" type="ORF">QXL92_31265</name>
</gene>